<dbReference type="SUPFAM" id="SSF81301">
    <property type="entry name" value="Nucleotidyltransferase"/>
    <property type="match status" value="1"/>
</dbReference>
<evidence type="ECO:0000313" key="1">
    <source>
        <dbReference type="EMBL" id="ATA86586.1"/>
    </source>
</evidence>
<dbReference type="KEGG" id="cgh:CGC50_05050"/>
<dbReference type="PANTHER" id="PTHR34822:SF1">
    <property type="entry name" value="GRPB FAMILY PROTEIN"/>
    <property type="match status" value="1"/>
</dbReference>
<sequence>MSHDEQPHPLLRMSLRQLWELFPIILSPFNPLWREWFEEEKSFLLKQLAHEKVLRISHIGSTAIGGIWAKPIIDILVEIPREASLSQIKEKLLEAGYLCMNETPTRITLNKGYTLEGFAEKVFHLHLRYGGDNDELYFRDYVQEHLLVARQYEALKISLWKPYEHDRDAYTAYKTDFIKKYTQIAKKMYQGRYEVV</sequence>
<dbReference type="InterPro" id="IPR007344">
    <property type="entry name" value="GrpB/CoaE"/>
</dbReference>
<dbReference type="RefSeq" id="WP_095909943.1">
    <property type="nucleotide sequence ID" value="NZ_CP022386.1"/>
</dbReference>
<organism evidence="1 2">
    <name type="scientific">Capnocytophaga gingivalis</name>
    <dbReference type="NCBI Taxonomy" id="1017"/>
    <lineage>
        <taxon>Bacteria</taxon>
        <taxon>Pseudomonadati</taxon>
        <taxon>Bacteroidota</taxon>
        <taxon>Flavobacteriia</taxon>
        <taxon>Flavobacteriales</taxon>
        <taxon>Flavobacteriaceae</taxon>
        <taxon>Capnocytophaga</taxon>
    </lineage>
</organism>
<dbReference type="GeneID" id="84807931"/>
<dbReference type="OrthoDB" id="9799092at2"/>
<evidence type="ECO:0008006" key="3">
    <source>
        <dbReference type="Google" id="ProtNLM"/>
    </source>
</evidence>
<accession>A0A250FRE2</accession>
<dbReference type="EMBL" id="CP022386">
    <property type="protein sequence ID" value="ATA86586.1"/>
    <property type="molecule type" value="Genomic_DNA"/>
</dbReference>
<dbReference type="Gene3D" id="3.30.460.10">
    <property type="entry name" value="Beta Polymerase, domain 2"/>
    <property type="match status" value="1"/>
</dbReference>
<dbReference type="Proteomes" id="UP000217250">
    <property type="component" value="Chromosome"/>
</dbReference>
<dbReference type="Pfam" id="PF04229">
    <property type="entry name" value="GrpB"/>
    <property type="match status" value="1"/>
</dbReference>
<dbReference type="PANTHER" id="PTHR34822">
    <property type="entry name" value="GRPB DOMAIN PROTEIN (AFU_ORTHOLOGUE AFUA_1G01530)"/>
    <property type="match status" value="1"/>
</dbReference>
<dbReference type="AlphaFoldDB" id="A0A250FRE2"/>
<name>A0A250FRE2_9FLAO</name>
<evidence type="ECO:0000313" key="2">
    <source>
        <dbReference type="Proteomes" id="UP000217250"/>
    </source>
</evidence>
<protein>
    <recommendedName>
        <fullName evidence="3">GrpB family protein</fullName>
    </recommendedName>
</protein>
<reference evidence="2" key="1">
    <citation type="submission" date="2017-06" db="EMBL/GenBank/DDBJ databases">
        <title>Capnocytophaga spp. assemblies.</title>
        <authorList>
            <person name="Gulvik C.A."/>
        </authorList>
    </citation>
    <scope>NUCLEOTIDE SEQUENCE [LARGE SCALE GENOMIC DNA]</scope>
    <source>
        <strain evidence="2">H1496</strain>
    </source>
</reference>
<gene>
    <name evidence="1" type="ORF">CGC50_05050</name>
</gene>
<dbReference type="InterPro" id="IPR043519">
    <property type="entry name" value="NT_sf"/>
</dbReference>
<proteinExistence type="predicted"/>